<comment type="pathway">
    <text evidence="2">Cofactor biosynthesis; riboflavin biosynthesis; 2-hydroxy-3-oxobutyl phosphate from D-ribulose 5-phosphate: step 1/1.</text>
</comment>
<evidence type="ECO:0000313" key="6">
    <source>
        <dbReference type="EMBL" id="SDU73223.1"/>
    </source>
</evidence>
<dbReference type="PANTHER" id="PTHR21327">
    <property type="entry name" value="GTP CYCLOHYDROLASE II-RELATED"/>
    <property type="match status" value="1"/>
</dbReference>
<dbReference type="Gene3D" id="3.90.870.10">
    <property type="entry name" value="DHBP synthase"/>
    <property type="match status" value="1"/>
</dbReference>
<dbReference type="AlphaFoldDB" id="A0A1H2KWX5"/>
<dbReference type="RefSeq" id="WP_244278307.1">
    <property type="nucleotide sequence ID" value="NZ_FNLM01000034.1"/>
</dbReference>
<evidence type="ECO:0000256" key="3">
    <source>
        <dbReference type="ARBA" id="ARBA00012153"/>
    </source>
</evidence>
<evidence type="ECO:0000256" key="2">
    <source>
        <dbReference type="ARBA" id="ARBA00004904"/>
    </source>
</evidence>
<evidence type="ECO:0000313" key="7">
    <source>
        <dbReference type="Proteomes" id="UP000183180"/>
    </source>
</evidence>
<organism evidence="6 7">
    <name type="scientific">Gordonia westfalica</name>
    <dbReference type="NCBI Taxonomy" id="158898"/>
    <lineage>
        <taxon>Bacteria</taxon>
        <taxon>Bacillati</taxon>
        <taxon>Actinomycetota</taxon>
        <taxon>Actinomycetes</taxon>
        <taxon>Mycobacteriales</taxon>
        <taxon>Gordoniaceae</taxon>
        <taxon>Gordonia</taxon>
    </lineage>
</organism>
<dbReference type="Pfam" id="PF00926">
    <property type="entry name" value="DHBP_synthase"/>
    <property type="match status" value="1"/>
</dbReference>
<protein>
    <recommendedName>
        <fullName evidence="3">3,4-dihydroxy-2-butanone-4-phosphate synthase</fullName>
        <ecNumber evidence="3">4.1.99.12</ecNumber>
    </recommendedName>
</protein>
<keyword evidence="5" id="KW-0479">Metal-binding</keyword>
<dbReference type="InterPro" id="IPR000422">
    <property type="entry name" value="DHBP_synthase_RibB"/>
</dbReference>
<evidence type="ECO:0000256" key="4">
    <source>
        <dbReference type="ARBA" id="ARBA00022619"/>
    </source>
</evidence>
<dbReference type="GO" id="GO:0005829">
    <property type="term" value="C:cytosol"/>
    <property type="evidence" value="ECO:0007669"/>
    <property type="project" value="TreeGrafter"/>
</dbReference>
<evidence type="ECO:0000256" key="5">
    <source>
        <dbReference type="ARBA" id="ARBA00022723"/>
    </source>
</evidence>
<dbReference type="GO" id="GO:0009231">
    <property type="term" value="P:riboflavin biosynthetic process"/>
    <property type="evidence" value="ECO:0007669"/>
    <property type="project" value="UniProtKB-UniPathway"/>
</dbReference>
<comment type="function">
    <text evidence="1">Catalyzes the conversion of D-ribulose 5-phosphate to formate and 3,4-dihydroxy-2-butanone 4-phosphate.</text>
</comment>
<dbReference type="EC" id="4.1.99.12" evidence="3"/>
<dbReference type="GO" id="GO:0003935">
    <property type="term" value="F:GTP cyclohydrolase II activity"/>
    <property type="evidence" value="ECO:0007669"/>
    <property type="project" value="TreeGrafter"/>
</dbReference>
<dbReference type="STRING" id="158898.SAMN04488548_1343920"/>
<dbReference type="EMBL" id="FNLM01000034">
    <property type="protein sequence ID" value="SDU73223.1"/>
    <property type="molecule type" value="Genomic_DNA"/>
</dbReference>
<dbReference type="InterPro" id="IPR017945">
    <property type="entry name" value="DHBP_synth_RibB-like_a/b_dom"/>
</dbReference>
<evidence type="ECO:0000256" key="1">
    <source>
        <dbReference type="ARBA" id="ARBA00002284"/>
    </source>
</evidence>
<dbReference type="GO" id="GO:0046872">
    <property type="term" value="F:metal ion binding"/>
    <property type="evidence" value="ECO:0007669"/>
    <property type="project" value="UniProtKB-KW"/>
</dbReference>
<gene>
    <name evidence="6" type="ORF">SAMN04488548_1343920</name>
</gene>
<sequence>MKPSTSLCVDPDASADAADLDAAEPGGAVAPRPAAVPEAAVLTDPDGAILVFPAATATPAAVHFLITHSSGLVHAAMPSGLLDALRIPDQPVLPSEDSGTSFTVAVDAAIGIGTGISAIDRAHTLRVLADPRSAPDDLVRPGHVLPIRCAAEAYTGLRCWERAVAFVSSAGHPPVAVAARLVDEAGEPLDAASAVSFALWHGLALDPIGLPI</sequence>
<dbReference type="Proteomes" id="UP000183180">
    <property type="component" value="Unassembled WGS sequence"/>
</dbReference>
<name>A0A1H2KWX5_9ACTN</name>
<reference evidence="6 7" key="1">
    <citation type="submission" date="2016-10" db="EMBL/GenBank/DDBJ databases">
        <authorList>
            <person name="de Groot N.N."/>
        </authorList>
    </citation>
    <scope>NUCLEOTIDE SEQUENCE [LARGE SCALE GENOMIC DNA]</scope>
    <source>
        <strain evidence="6 7">DSM 44215</strain>
    </source>
</reference>
<dbReference type="UniPathway" id="UPA00275">
    <property type="reaction ID" value="UER00399"/>
</dbReference>
<dbReference type="SUPFAM" id="SSF55821">
    <property type="entry name" value="YrdC/RibB"/>
    <property type="match status" value="1"/>
</dbReference>
<dbReference type="PANTHER" id="PTHR21327:SF18">
    <property type="entry name" value="3,4-DIHYDROXY-2-BUTANONE 4-PHOSPHATE SYNTHASE"/>
    <property type="match status" value="1"/>
</dbReference>
<dbReference type="GO" id="GO:0008686">
    <property type="term" value="F:3,4-dihydroxy-2-butanone-4-phosphate synthase activity"/>
    <property type="evidence" value="ECO:0007669"/>
    <property type="project" value="UniProtKB-EC"/>
</dbReference>
<proteinExistence type="predicted"/>
<accession>A0A1H2KWX5</accession>
<keyword evidence="4" id="KW-0686">Riboflavin biosynthesis</keyword>